<comment type="similarity">
    <text evidence="1 2">Belongs to the anti-sigma-factor antagonist family.</text>
</comment>
<dbReference type="InterPro" id="IPR036513">
    <property type="entry name" value="STAS_dom_sf"/>
</dbReference>
<dbReference type="NCBIfam" id="TIGR00377">
    <property type="entry name" value="ant_ant_sig"/>
    <property type="match status" value="1"/>
</dbReference>
<dbReference type="PROSITE" id="PS50801">
    <property type="entry name" value="STAS"/>
    <property type="match status" value="1"/>
</dbReference>
<gene>
    <name evidence="4" type="ORF">Q5M86_08385</name>
</gene>
<dbReference type="SUPFAM" id="SSF52091">
    <property type="entry name" value="SpoIIaa-like"/>
    <property type="match status" value="1"/>
</dbReference>
<name>A0ABT8YY49_9SPIR</name>
<feature type="domain" description="STAS" evidence="3">
    <location>
        <begin position="10"/>
        <end position="111"/>
    </location>
</feature>
<reference evidence="4" key="1">
    <citation type="submission" date="2023-07" db="EMBL/GenBank/DDBJ databases">
        <title>Mucosal microbiota of week-old chicken and adult hens.</title>
        <authorList>
            <person name="Volf J."/>
            <person name="Karasova D."/>
            <person name="Crhanova M."/>
            <person name="Faldynova M."/>
            <person name="Prikrylova H."/>
            <person name="Zeman M."/>
            <person name="Babak V."/>
            <person name="Rajova J."/>
            <person name="Rychlik I."/>
        </authorList>
    </citation>
    <scope>NUCLEOTIDE SEQUENCE</scope>
    <source>
        <strain evidence="4">ET902</strain>
    </source>
</reference>
<comment type="caution">
    <text evidence="4">The sequence shown here is derived from an EMBL/GenBank/DDBJ whole genome shotgun (WGS) entry which is preliminary data.</text>
</comment>
<sequence>MEVSVKELENNTAVLKLDGDIDVYTSSDLKDVIFSQIELGAKRIIIDMEDVYYIDSSGIGVFISALGVFKKVNGKICFVKVTEPVKKVFELTKITSFFPIFTSETEAMDKL</sequence>
<organism evidence="4 5">
    <name type="scientific">Brachyspira innocens</name>
    <dbReference type="NCBI Taxonomy" id="13264"/>
    <lineage>
        <taxon>Bacteria</taxon>
        <taxon>Pseudomonadati</taxon>
        <taxon>Spirochaetota</taxon>
        <taxon>Spirochaetia</taxon>
        <taxon>Brachyspirales</taxon>
        <taxon>Brachyspiraceae</taxon>
        <taxon>Brachyspira</taxon>
    </lineage>
</organism>
<evidence type="ECO:0000259" key="3">
    <source>
        <dbReference type="PROSITE" id="PS50801"/>
    </source>
</evidence>
<dbReference type="InterPro" id="IPR002645">
    <property type="entry name" value="STAS_dom"/>
</dbReference>
<evidence type="ECO:0000256" key="1">
    <source>
        <dbReference type="ARBA" id="ARBA00009013"/>
    </source>
</evidence>
<keyword evidence="5" id="KW-1185">Reference proteome</keyword>
<dbReference type="InterPro" id="IPR003658">
    <property type="entry name" value="Anti-sigma_ant"/>
</dbReference>
<dbReference type="CDD" id="cd07043">
    <property type="entry name" value="STAS_anti-anti-sigma_factors"/>
    <property type="match status" value="1"/>
</dbReference>
<dbReference type="Proteomes" id="UP001175147">
    <property type="component" value="Unassembled WGS sequence"/>
</dbReference>
<proteinExistence type="inferred from homology"/>
<evidence type="ECO:0000313" key="4">
    <source>
        <dbReference type="EMBL" id="MDO7020789.1"/>
    </source>
</evidence>
<dbReference type="Gene3D" id="3.30.750.24">
    <property type="entry name" value="STAS domain"/>
    <property type="match status" value="1"/>
</dbReference>
<evidence type="ECO:0000256" key="2">
    <source>
        <dbReference type="RuleBase" id="RU003749"/>
    </source>
</evidence>
<dbReference type="Pfam" id="PF01740">
    <property type="entry name" value="STAS"/>
    <property type="match status" value="1"/>
</dbReference>
<dbReference type="RefSeq" id="WP_020004477.1">
    <property type="nucleotide sequence ID" value="NZ_JAUPBL010000002.1"/>
</dbReference>
<evidence type="ECO:0000313" key="5">
    <source>
        <dbReference type="Proteomes" id="UP001175147"/>
    </source>
</evidence>
<dbReference type="PANTHER" id="PTHR33495">
    <property type="entry name" value="ANTI-SIGMA FACTOR ANTAGONIST TM_1081-RELATED-RELATED"/>
    <property type="match status" value="1"/>
</dbReference>
<dbReference type="EMBL" id="JAUPBM010000103">
    <property type="protein sequence ID" value="MDO7020789.1"/>
    <property type="molecule type" value="Genomic_DNA"/>
</dbReference>
<dbReference type="PANTHER" id="PTHR33495:SF2">
    <property type="entry name" value="ANTI-SIGMA FACTOR ANTAGONIST TM_1081-RELATED"/>
    <property type="match status" value="1"/>
</dbReference>
<accession>A0ABT8YY49</accession>
<protein>
    <recommendedName>
        <fullName evidence="2">Anti-sigma factor antagonist</fullName>
    </recommendedName>
</protein>